<sequence length="91" mass="10188">MRPILPTLFLGSALVLAGCQHPDGSTDWGSTVALGAGAALVTGLAVAAADSNNRERRAERRYYERRHYSHGYQRGYGHGYYGRPSYHHRRW</sequence>
<evidence type="ECO:0008006" key="4">
    <source>
        <dbReference type="Google" id="ProtNLM"/>
    </source>
</evidence>
<dbReference type="PROSITE" id="PS51257">
    <property type="entry name" value="PROKAR_LIPOPROTEIN"/>
    <property type="match status" value="1"/>
</dbReference>
<evidence type="ECO:0000313" key="3">
    <source>
        <dbReference type="Proteomes" id="UP000005324"/>
    </source>
</evidence>
<reference evidence="2 3" key="1">
    <citation type="submission" date="2010-04" db="EMBL/GenBank/DDBJ databases">
        <authorList>
            <person name="Qin X."/>
            <person name="Bachman B."/>
            <person name="Battles P."/>
            <person name="Bell A."/>
            <person name="Bess C."/>
            <person name="Bickham C."/>
            <person name="Chaboub L."/>
            <person name="Chen D."/>
            <person name="Coyle M."/>
            <person name="Deiros D.R."/>
            <person name="Dinh H."/>
            <person name="Forbes L."/>
            <person name="Fowler G."/>
            <person name="Francisco L."/>
            <person name="Fu Q."/>
            <person name="Gubbala S."/>
            <person name="Hale W."/>
            <person name="Han Y."/>
            <person name="Hemphill L."/>
            <person name="Highlander S.K."/>
            <person name="Hirani K."/>
            <person name="Hogues M."/>
            <person name="Jackson L."/>
            <person name="Jakkamsetti A."/>
            <person name="Javaid M."/>
            <person name="Jiang H."/>
            <person name="Korchina V."/>
            <person name="Kovar C."/>
            <person name="Lara F."/>
            <person name="Lee S."/>
            <person name="Mata R."/>
            <person name="Mathew T."/>
            <person name="Moen C."/>
            <person name="Morales K."/>
            <person name="Munidasa M."/>
            <person name="Nazareth L."/>
            <person name="Ngo R."/>
            <person name="Nguyen L."/>
            <person name="Okwuonu G."/>
            <person name="Ongeri F."/>
            <person name="Patil S."/>
            <person name="Petrosino J."/>
            <person name="Pham C."/>
            <person name="Pham P."/>
            <person name="Pu L.-L."/>
            <person name="Puazo M."/>
            <person name="Raj R."/>
            <person name="Reid J."/>
            <person name="Rouhana J."/>
            <person name="Saada N."/>
            <person name="Shang Y."/>
            <person name="Simmons D."/>
            <person name="Thornton R."/>
            <person name="Warren J."/>
            <person name="Weissenberger G."/>
            <person name="Zhang J."/>
            <person name="Zhang L."/>
            <person name="Zhou C."/>
            <person name="Zhu D."/>
            <person name="Muzny D."/>
            <person name="Worley K."/>
            <person name="Gibbs R."/>
        </authorList>
    </citation>
    <scope>NUCLEOTIDE SEQUENCE [LARGE SCALE GENOMIC DNA]</scope>
    <source>
        <strain evidence="2 3">ATCC 49957</strain>
    </source>
</reference>
<accession>D5RR84</accession>
<name>D5RR84_9PROT</name>
<dbReference type="EMBL" id="ADVL01000690">
    <property type="protein sequence ID" value="EFH10190.1"/>
    <property type="molecule type" value="Genomic_DNA"/>
</dbReference>
<feature type="signal peptide" evidence="1">
    <location>
        <begin position="1"/>
        <end position="17"/>
    </location>
</feature>
<comment type="caution">
    <text evidence="2">The sequence shown here is derived from an EMBL/GenBank/DDBJ whole genome shotgun (WGS) entry which is preliminary data.</text>
</comment>
<evidence type="ECO:0000313" key="2">
    <source>
        <dbReference type="EMBL" id="EFH10190.1"/>
    </source>
</evidence>
<keyword evidence="3" id="KW-1185">Reference proteome</keyword>
<organism evidence="2 3">
    <name type="scientific">Pseudoroseomonas cervicalis ATCC 49957</name>
    <dbReference type="NCBI Taxonomy" id="525371"/>
    <lineage>
        <taxon>Bacteria</taxon>
        <taxon>Pseudomonadati</taxon>
        <taxon>Pseudomonadota</taxon>
        <taxon>Alphaproteobacteria</taxon>
        <taxon>Acetobacterales</taxon>
        <taxon>Roseomonadaceae</taxon>
        <taxon>Roseomonas</taxon>
    </lineage>
</organism>
<evidence type="ECO:0000256" key="1">
    <source>
        <dbReference type="SAM" id="SignalP"/>
    </source>
</evidence>
<dbReference type="Proteomes" id="UP000005324">
    <property type="component" value="Unassembled WGS sequence"/>
</dbReference>
<dbReference type="RefSeq" id="WP_007002626.1">
    <property type="nucleotide sequence ID" value="NZ_GG770777.1"/>
</dbReference>
<gene>
    <name evidence="2" type="ORF">HMPREF0731_3596</name>
</gene>
<protein>
    <recommendedName>
        <fullName evidence="4">Lipoprotein</fullName>
    </recommendedName>
</protein>
<feature type="chain" id="PRO_5003075751" description="Lipoprotein" evidence="1">
    <location>
        <begin position="18"/>
        <end position="91"/>
    </location>
</feature>
<proteinExistence type="predicted"/>
<dbReference type="HOGENOM" id="CLU_2490658_0_0_5"/>
<keyword evidence="1" id="KW-0732">Signal</keyword>
<dbReference type="AlphaFoldDB" id="D5RR84"/>